<organism evidence="1">
    <name type="scientific">marine sediment metagenome</name>
    <dbReference type="NCBI Taxonomy" id="412755"/>
    <lineage>
        <taxon>unclassified sequences</taxon>
        <taxon>metagenomes</taxon>
        <taxon>ecological metagenomes</taxon>
    </lineage>
</organism>
<comment type="caution">
    <text evidence="1">The sequence shown here is derived from an EMBL/GenBank/DDBJ whole genome shotgun (WGS) entry which is preliminary data.</text>
</comment>
<sequence>MALLYSERWSETVDASHSKYVFSDRVKAGHVLHVHTCFAHAPERAANDIIKLGVRNGATDVLIRARGGSIAKEGMSALQDFFAGEHDRVFAYFPDSDNGNTIELHIIGCLKTLDEWRATVE</sequence>
<dbReference type="EMBL" id="BART01003799">
    <property type="protein sequence ID" value="GAG61687.1"/>
    <property type="molecule type" value="Genomic_DNA"/>
</dbReference>
<gene>
    <name evidence="1" type="ORF">S01H4_10109</name>
</gene>
<dbReference type="AlphaFoldDB" id="X0ZUN9"/>
<name>X0ZUN9_9ZZZZ</name>
<protein>
    <submittedName>
        <fullName evidence="1">Uncharacterized protein</fullName>
    </submittedName>
</protein>
<proteinExistence type="predicted"/>
<reference evidence="1" key="1">
    <citation type="journal article" date="2014" name="Front. Microbiol.">
        <title>High frequency of phylogenetically diverse reductive dehalogenase-homologous genes in deep subseafloor sedimentary metagenomes.</title>
        <authorList>
            <person name="Kawai M."/>
            <person name="Futagami T."/>
            <person name="Toyoda A."/>
            <person name="Takaki Y."/>
            <person name="Nishi S."/>
            <person name="Hori S."/>
            <person name="Arai W."/>
            <person name="Tsubouchi T."/>
            <person name="Morono Y."/>
            <person name="Uchiyama I."/>
            <person name="Ito T."/>
            <person name="Fujiyama A."/>
            <person name="Inagaki F."/>
            <person name="Takami H."/>
        </authorList>
    </citation>
    <scope>NUCLEOTIDE SEQUENCE</scope>
    <source>
        <strain evidence="1">Expedition CK06-06</strain>
    </source>
</reference>
<accession>X0ZUN9</accession>
<evidence type="ECO:0000313" key="1">
    <source>
        <dbReference type="EMBL" id="GAG61687.1"/>
    </source>
</evidence>